<comment type="caution">
    <text evidence="1">The sequence shown here is derived from an EMBL/GenBank/DDBJ whole genome shotgun (WGS) entry which is preliminary data.</text>
</comment>
<dbReference type="Proteomes" id="UP001347796">
    <property type="component" value="Unassembled WGS sequence"/>
</dbReference>
<evidence type="ECO:0000313" key="2">
    <source>
        <dbReference type="Proteomes" id="UP001347796"/>
    </source>
</evidence>
<sequence>MEVAKEEPIYLRLGSECLLRRCLAGKTNNANESLSNNKVWTKCLKSIFAAEFNQGLQVQEKLLSIMDIPIGNTTIYSRKKLDTNLALKRASNSTKEARL</sequence>
<protein>
    <submittedName>
        <fullName evidence="1">Uncharacterized protein</fullName>
    </submittedName>
</protein>
<gene>
    <name evidence="1" type="ORF">SNE40_003868</name>
</gene>
<proteinExistence type="predicted"/>
<evidence type="ECO:0000313" key="1">
    <source>
        <dbReference type="EMBL" id="KAK6192393.1"/>
    </source>
</evidence>
<name>A0AAN8Q0Q9_PATCE</name>
<dbReference type="EMBL" id="JAZGQO010000002">
    <property type="protein sequence ID" value="KAK6192393.1"/>
    <property type="molecule type" value="Genomic_DNA"/>
</dbReference>
<organism evidence="1 2">
    <name type="scientific">Patella caerulea</name>
    <name type="common">Rayed Mediterranean limpet</name>
    <dbReference type="NCBI Taxonomy" id="87958"/>
    <lineage>
        <taxon>Eukaryota</taxon>
        <taxon>Metazoa</taxon>
        <taxon>Spiralia</taxon>
        <taxon>Lophotrochozoa</taxon>
        <taxon>Mollusca</taxon>
        <taxon>Gastropoda</taxon>
        <taxon>Patellogastropoda</taxon>
        <taxon>Patelloidea</taxon>
        <taxon>Patellidae</taxon>
        <taxon>Patella</taxon>
    </lineage>
</organism>
<accession>A0AAN8Q0Q9</accession>
<reference evidence="1 2" key="1">
    <citation type="submission" date="2024-01" db="EMBL/GenBank/DDBJ databases">
        <title>The genome of the rayed Mediterranean limpet Patella caerulea (Linnaeus, 1758).</title>
        <authorList>
            <person name="Anh-Thu Weber A."/>
            <person name="Halstead-Nussloch G."/>
        </authorList>
    </citation>
    <scope>NUCLEOTIDE SEQUENCE [LARGE SCALE GENOMIC DNA]</scope>
    <source>
        <strain evidence="1">AATW-2023a</strain>
        <tissue evidence="1">Whole specimen</tissue>
    </source>
</reference>
<keyword evidence="2" id="KW-1185">Reference proteome</keyword>
<dbReference type="AlphaFoldDB" id="A0AAN8Q0Q9"/>